<dbReference type="Gene3D" id="1.10.357.10">
    <property type="entry name" value="Tetracycline Repressor, domain 2"/>
    <property type="match status" value="1"/>
</dbReference>
<dbReference type="InterPro" id="IPR050109">
    <property type="entry name" value="HTH-type_TetR-like_transc_reg"/>
</dbReference>
<keyword evidence="3" id="KW-0804">Transcription</keyword>
<evidence type="ECO:0000256" key="1">
    <source>
        <dbReference type="ARBA" id="ARBA00023015"/>
    </source>
</evidence>
<dbReference type="OrthoDB" id="3472818at2"/>
<name>A0A1Q4HN89_9MYCO</name>
<evidence type="ECO:0000256" key="4">
    <source>
        <dbReference type="PROSITE-ProRule" id="PRU00335"/>
    </source>
</evidence>
<sequence>MATSQAAAEVENQDERDHRRDQILEAASVCFGHLGVQRTNIADVARVANLSRATVYRYFEDRKQLVEAALRFGGERFYRRVAEAMAEKATLAEQMGAMAQVHATILRDHRTRSGLMSEDTELMRHLITDGDAAVRRSTEFLIPYVSKAQVRGEVGPKVDVRAASEWLARIIYSFSAVDRAQTFDIAEPDAVGKYVETFAVNGLR</sequence>
<comment type="caution">
    <text evidence="6">The sequence shown here is derived from an EMBL/GenBank/DDBJ whole genome shotgun (WGS) entry which is preliminary data.</text>
</comment>
<feature type="DNA-binding region" description="H-T-H motif" evidence="4">
    <location>
        <begin position="40"/>
        <end position="59"/>
    </location>
</feature>
<dbReference type="STRING" id="53378.BRW65_24215"/>
<dbReference type="SUPFAM" id="SSF46689">
    <property type="entry name" value="Homeodomain-like"/>
    <property type="match status" value="1"/>
</dbReference>
<proteinExistence type="predicted"/>
<dbReference type="InterPro" id="IPR001647">
    <property type="entry name" value="HTH_TetR"/>
</dbReference>
<organism evidence="6 7">
    <name type="scientific">Mycobacterium paraffinicum</name>
    <dbReference type="NCBI Taxonomy" id="53378"/>
    <lineage>
        <taxon>Bacteria</taxon>
        <taxon>Bacillati</taxon>
        <taxon>Actinomycetota</taxon>
        <taxon>Actinomycetes</taxon>
        <taxon>Mycobacteriales</taxon>
        <taxon>Mycobacteriaceae</taxon>
        <taxon>Mycobacterium</taxon>
    </lineage>
</organism>
<dbReference type="Proteomes" id="UP000186438">
    <property type="component" value="Unassembled WGS sequence"/>
</dbReference>
<keyword evidence="2 4" id="KW-0238">DNA-binding</keyword>
<evidence type="ECO:0000256" key="2">
    <source>
        <dbReference type="ARBA" id="ARBA00023125"/>
    </source>
</evidence>
<dbReference type="PANTHER" id="PTHR30055">
    <property type="entry name" value="HTH-TYPE TRANSCRIPTIONAL REGULATOR RUTR"/>
    <property type="match status" value="1"/>
</dbReference>
<feature type="domain" description="HTH tetR-type" evidence="5">
    <location>
        <begin position="17"/>
        <end position="77"/>
    </location>
</feature>
<gene>
    <name evidence="6" type="ORF">BRW65_24215</name>
</gene>
<dbReference type="AlphaFoldDB" id="A0A1Q4HN89"/>
<dbReference type="RefSeq" id="WP_073879067.1">
    <property type="nucleotide sequence ID" value="NZ_MPNT01000031.1"/>
</dbReference>
<dbReference type="GO" id="GO:0000976">
    <property type="term" value="F:transcription cis-regulatory region binding"/>
    <property type="evidence" value="ECO:0007669"/>
    <property type="project" value="TreeGrafter"/>
</dbReference>
<protein>
    <submittedName>
        <fullName evidence="6">TetR family transcriptional regulator</fullName>
    </submittedName>
</protein>
<evidence type="ECO:0000259" key="5">
    <source>
        <dbReference type="PROSITE" id="PS50977"/>
    </source>
</evidence>
<evidence type="ECO:0000313" key="6">
    <source>
        <dbReference type="EMBL" id="OJZ68986.1"/>
    </source>
</evidence>
<keyword evidence="1" id="KW-0805">Transcription regulation</keyword>
<dbReference type="InterPro" id="IPR009057">
    <property type="entry name" value="Homeodomain-like_sf"/>
</dbReference>
<dbReference type="EMBL" id="MPNT01000031">
    <property type="protein sequence ID" value="OJZ68986.1"/>
    <property type="molecule type" value="Genomic_DNA"/>
</dbReference>
<dbReference type="Pfam" id="PF00440">
    <property type="entry name" value="TetR_N"/>
    <property type="match status" value="1"/>
</dbReference>
<reference evidence="6 7" key="1">
    <citation type="submission" date="2016-11" db="EMBL/GenBank/DDBJ databases">
        <title>Genome sequences of unsequenced Mycobacteria.</title>
        <authorList>
            <person name="Greninger A.L."/>
            <person name="Fang F."/>
            <person name="Jerome K.R."/>
        </authorList>
    </citation>
    <scope>NUCLEOTIDE SEQUENCE [LARGE SCALE GENOMIC DNA]</scope>
    <source>
        <strain evidence="6 7">M11</strain>
    </source>
</reference>
<accession>A0A1Q4HN89</accession>
<evidence type="ECO:0000256" key="3">
    <source>
        <dbReference type="ARBA" id="ARBA00023163"/>
    </source>
</evidence>
<keyword evidence="7" id="KW-1185">Reference proteome</keyword>
<evidence type="ECO:0000313" key="7">
    <source>
        <dbReference type="Proteomes" id="UP000186438"/>
    </source>
</evidence>
<dbReference type="PANTHER" id="PTHR30055:SF234">
    <property type="entry name" value="HTH-TYPE TRANSCRIPTIONAL REGULATOR BETI"/>
    <property type="match status" value="1"/>
</dbReference>
<dbReference type="PRINTS" id="PR00455">
    <property type="entry name" value="HTHTETR"/>
</dbReference>
<dbReference type="GO" id="GO:0003700">
    <property type="term" value="F:DNA-binding transcription factor activity"/>
    <property type="evidence" value="ECO:0007669"/>
    <property type="project" value="TreeGrafter"/>
</dbReference>
<dbReference type="PROSITE" id="PS50977">
    <property type="entry name" value="HTH_TETR_2"/>
    <property type="match status" value="1"/>
</dbReference>